<dbReference type="PANTHER" id="PTHR12911:SF8">
    <property type="entry name" value="KLAROID PROTEIN-RELATED"/>
    <property type="match status" value="1"/>
</dbReference>
<dbReference type="InterPro" id="IPR045119">
    <property type="entry name" value="SUN1-5"/>
</dbReference>
<evidence type="ECO:0000256" key="6">
    <source>
        <dbReference type="SAM" id="MobiDB-lite"/>
    </source>
</evidence>
<keyword evidence="3 7" id="KW-1133">Transmembrane helix</keyword>
<keyword evidence="5" id="KW-0175">Coiled coil</keyword>
<dbReference type="Pfam" id="PF07738">
    <property type="entry name" value="Sad1_UNC"/>
    <property type="match status" value="1"/>
</dbReference>
<dbReference type="EMBL" id="LGRX02017291">
    <property type="protein sequence ID" value="KAK3260956.1"/>
    <property type="molecule type" value="Genomic_DNA"/>
</dbReference>
<dbReference type="AlphaFoldDB" id="A0AAE0KU96"/>
<protein>
    <recommendedName>
        <fullName evidence="8">SUN domain-containing protein</fullName>
    </recommendedName>
</protein>
<feature type="domain" description="SUN" evidence="8">
    <location>
        <begin position="315"/>
        <end position="497"/>
    </location>
</feature>
<keyword evidence="10" id="KW-1185">Reference proteome</keyword>
<dbReference type="Gene3D" id="2.60.120.260">
    <property type="entry name" value="Galactose-binding domain-like"/>
    <property type="match status" value="1"/>
</dbReference>
<evidence type="ECO:0000256" key="5">
    <source>
        <dbReference type="SAM" id="Coils"/>
    </source>
</evidence>
<sequence>MGPAESQEQEPTSSRSRIDMSRKILGREEEEVTGCDRKVEDSQAGVAAEKSMQRVLNDRLSICKAFLKRAVNKAAHGTQETTIYASAAAAFLFALWITLAFYSTSDSESTMKSRDYDIFPKIAQIDTKLDMVYDSLSTMATREELAPLDTLSNKLDSLVNSLNAMASREDLDVLRKEVEEISQNASSTVQIVRAHEDQLKRFQEMVDTLKDRLQEMQTNLEEASAHVDATTLNLAVDSAVKSVMDATLASAVNSALDPATSSSFQAAVRSAVNDAIPSAVTSTVELAVNAAVRKEVDMILTDNTGEPDYALLSAGASVVEHSTLHHSQERQALHTVPGIWYGIQKLATNYLSFAPPVNPFAAERVLSPPKWLGETPGHCLALNGTSGFLVIKLRCPISIHSVTLEHIPKAMAYDITSAPRTGTISGWLQGSAAYSRNVSDYVHVTDFTYDLDAPPVQTFNSTKMSLAVDHIRLQVLSNQGHEEYTCVYRVRVHGTPLPNKR</sequence>
<gene>
    <name evidence="9" type="ORF">CYMTET_30116</name>
</gene>
<comment type="caution">
    <text evidence="9">The sequence shown here is derived from an EMBL/GenBank/DDBJ whole genome shotgun (WGS) entry which is preliminary data.</text>
</comment>
<evidence type="ECO:0000256" key="7">
    <source>
        <dbReference type="SAM" id="Phobius"/>
    </source>
</evidence>
<dbReference type="Proteomes" id="UP001190700">
    <property type="component" value="Unassembled WGS sequence"/>
</dbReference>
<proteinExistence type="predicted"/>
<dbReference type="Gene3D" id="1.10.287.1490">
    <property type="match status" value="1"/>
</dbReference>
<accession>A0AAE0KU96</accession>
<evidence type="ECO:0000256" key="2">
    <source>
        <dbReference type="ARBA" id="ARBA00022692"/>
    </source>
</evidence>
<organism evidence="9 10">
    <name type="scientific">Cymbomonas tetramitiformis</name>
    <dbReference type="NCBI Taxonomy" id="36881"/>
    <lineage>
        <taxon>Eukaryota</taxon>
        <taxon>Viridiplantae</taxon>
        <taxon>Chlorophyta</taxon>
        <taxon>Pyramimonadophyceae</taxon>
        <taxon>Pyramimonadales</taxon>
        <taxon>Pyramimonadaceae</taxon>
        <taxon>Cymbomonas</taxon>
    </lineage>
</organism>
<comment type="subcellular location">
    <subcellularLocation>
        <location evidence="1">Membrane</location>
    </subcellularLocation>
</comment>
<dbReference type="GO" id="GO:0043495">
    <property type="term" value="F:protein-membrane adaptor activity"/>
    <property type="evidence" value="ECO:0007669"/>
    <property type="project" value="TreeGrafter"/>
</dbReference>
<feature type="region of interest" description="Disordered" evidence="6">
    <location>
        <begin position="1"/>
        <end position="23"/>
    </location>
</feature>
<feature type="transmembrane region" description="Helical" evidence="7">
    <location>
        <begin position="83"/>
        <end position="102"/>
    </location>
</feature>
<name>A0AAE0KU96_9CHLO</name>
<reference evidence="9 10" key="1">
    <citation type="journal article" date="2015" name="Genome Biol. Evol.">
        <title>Comparative Genomics of a Bacterivorous Green Alga Reveals Evolutionary Causalities and Consequences of Phago-Mixotrophic Mode of Nutrition.</title>
        <authorList>
            <person name="Burns J.A."/>
            <person name="Paasch A."/>
            <person name="Narechania A."/>
            <person name="Kim E."/>
        </authorList>
    </citation>
    <scope>NUCLEOTIDE SEQUENCE [LARGE SCALE GENOMIC DNA]</scope>
    <source>
        <strain evidence="9 10">PLY_AMNH</strain>
    </source>
</reference>
<evidence type="ECO:0000256" key="3">
    <source>
        <dbReference type="ARBA" id="ARBA00022989"/>
    </source>
</evidence>
<feature type="coiled-coil region" evidence="5">
    <location>
        <begin position="164"/>
        <end position="233"/>
    </location>
</feature>
<evidence type="ECO:0000313" key="9">
    <source>
        <dbReference type="EMBL" id="KAK3260956.1"/>
    </source>
</evidence>
<keyword evidence="2 7" id="KW-0812">Transmembrane</keyword>
<dbReference type="GO" id="GO:0016020">
    <property type="term" value="C:membrane"/>
    <property type="evidence" value="ECO:0007669"/>
    <property type="project" value="UniProtKB-SubCell"/>
</dbReference>
<dbReference type="PROSITE" id="PS51469">
    <property type="entry name" value="SUN"/>
    <property type="match status" value="1"/>
</dbReference>
<evidence type="ECO:0000313" key="10">
    <source>
        <dbReference type="Proteomes" id="UP001190700"/>
    </source>
</evidence>
<dbReference type="InterPro" id="IPR012919">
    <property type="entry name" value="SUN_dom"/>
</dbReference>
<keyword evidence="4 7" id="KW-0472">Membrane</keyword>
<dbReference type="GO" id="GO:0005635">
    <property type="term" value="C:nuclear envelope"/>
    <property type="evidence" value="ECO:0007669"/>
    <property type="project" value="TreeGrafter"/>
</dbReference>
<dbReference type="PANTHER" id="PTHR12911">
    <property type="entry name" value="SAD1/UNC-84-LIKE PROTEIN-RELATED"/>
    <property type="match status" value="1"/>
</dbReference>
<evidence type="ECO:0000256" key="4">
    <source>
        <dbReference type="ARBA" id="ARBA00023136"/>
    </source>
</evidence>
<evidence type="ECO:0000256" key="1">
    <source>
        <dbReference type="ARBA" id="ARBA00004370"/>
    </source>
</evidence>
<evidence type="ECO:0000259" key="8">
    <source>
        <dbReference type="PROSITE" id="PS51469"/>
    </source>
</evidence>